<dbReference type="AlphaFoldDB" id="A0A1X0IEK5"/>
<evidence type="ECO:0000313" key="3">
    <source>
        <dbReference type="Proteomes" id="UP000192513"/>
    </source>
</evidence>
<organism evidence="2 3">
    <name type="scientific">Mycobacterium paraseoulense</name>
    <dbReference type="NCBI Taxonomy" id="590652"/>
    <lineage>
        <taxon>Bacteria</taxon>
        <taxon>Bacillati</taxon>
        <taxon>Actinomycetota</taxon>
        <taxon>Actinomycetes</taxon>
        <taxon>Mycobacteriales</taxon>
        <taxon>Mycobacteriaceae</taxon>
        <taxon>Mycobacterium</taxon>
    </lineage>
</organism>
<reference evidence="2 3" key="1">
    <citation type="submission" date="2017-02" db="EMBL/GenBank/DDBJ databases">
        <title>The new phylogeny of genus Mycobacterium.</title>
        <authorList>
            <person name="Tortoli E."/>
            <person name="Trovato A."/>
            <person name="Cirillo D.M."/>
        </authorList>
    </citation>
    <scope>NUCLEOTIDE SEQUENCE [LARGE SCALE GENOMIC DNA]</scope>
    <source>
        <strain evidence="2 3">DSM 45000</strain>
    </source>
</reference>
<feature type="region of interest" description="Disordered" evidence="1">
    <location>
        <begin position="22"/>
        <end position="67"/>
    </location>
</feature>
<protein>
    <submittedName>
        <fullName evidence="2">Uncharacterized protein</fullName>
    </submittedName>
</protein>
<evidence type="ECO:0000313" key="2">
    <source>
        <dbReference type="EMBL" id="ORB45285.1"/>
    </source>
</evidence>
<evidence type="ECO:0000256" key="1">
    <source>
        <dbReference type="SAM" id="MobiDB-lite"/>
    </source>
</evidence>
<name>A0A1X0IEK5_9MYCO</name>
<dbReference type="Proteomes" id="UP000192513">
    <property type="component" value="Unassembled WGS sequence"/>
</dbReference>
<comment type="caution">
    <text evidence="2">The sequence shown here is derived from an EMBL/GenBank/DDBJ whole genome shotgun (WGS) entry which is preliminary data.</text>
</comment>
<keyword evidence="3" id="KW-1185">Reference proteome</keyword>
<gene>
    <name evidence="2" type="ORF">BST39_06025</name>
</gene>
<dbReference type="InterPro" id="IPR058090">
    <property type="entry name" value="bL37_actino"/>
</dbReference>
<dbReference type="Pfam" id="PF26427">
    <property type="entry name" value="HR_L37"/>
    <property type="match status" value="1"/>
</dbReference>
<dbReference type="NCBIfam" id="NF047428">
    <property type="entry name" value="ribo_Myco_bL37"/>
    <property type="match status" value="1"/>
</dbReference>
<dbReference type="EMBL" id="MVIE01000005">
    <property type="protein sequence ID" value="ORB45285.1"/>
    <property type="molecule type" value="Genomic_DNA"/>
</dbReference>
<sequence>MTPFARRSGARAVVAASDFRERLGGRLTGAGRPHHRQSTEGSTMAKRGRKKRDRKHSKANHGKRPNA</sequence>
<accession>A0A1X0IEK5</accession>
<feature type="compositionally biased region" description="Basic residues" evidence="1">
    <location>
        <begin position="46"/>
        <end position="67"/>
    </location>
</feature>
<proteinExistence type="predicted"/>